<sequence>MIILSMGQPPWYSWPEFDKEKDQLYPNASSAVVKRYKLEQKRWERDLRRMWAHLENPPDANVKIIPLDDELVLIRELDEDRNIDRETFGFINGGK</sequence>
<organism evidence="1 2">
    <name type="scientific">Paenibacillus cremeus</name>
    <dbReference type="NCBI Taxonomy" id="2163881"/>
    <lineage>
        <taxon>Bacteria</taxon>
        <taxon>Bacillati</taxon>
        <taxon>Bacillota</taxon>
        <taxon>Bacilli</taxon>
        <taxon>Bacillales</taxon>
        <taxon>Paenibacillaceae</taxon>
        <taxon>Paenibacillus</taxon>
    </lineage>
</organism>
<proteinExistence type="predicted"/>
<accession>A0A559K8D3</accession>
<evidence type="ECO:0000313" key="2">
    <source>
        <dbReference type="Proteomes" id="UP000317036"/>
    </source>
</evidence>
<dbReference type="Proteomes" id="UP000317036">
    <property type="component" value="Unassembled WGS sequence"/>
</dbReference>
<name>A0A559K8D3_9BACL</name>
<reference evidence="1 2" key="1">
    <citation type="submission" date="2019-07" db="EMBL/GenBank/DDBJ databases">
        <authorList>
            <person name="Kim J."/>
        </authorList>
    </citation>
    <scope>NUCLEOTIDE SEQUENCE [LARGE SCALE GENOMIC DNA]</scope>
    <source>
        <strain evidence="1 2">JC52</strain>
    </source>
</reference>
<gene>
    <name evidence="1" type="ORF">FPZ49_19215</name>
</gene>
<keyword evidence="2" id="KW-1185">Reference proteome</keyword>
<dbReference type="EMBL" id="VNJI01000024">
    <property type="protein sequence ID" value="TVY08374.1"/>
    <property type="molecule type" value="Genomic_DNA"/>
</dbReference>
<dbReference type="AlphaFoldDB" id="A0A559K8D3"/>
<comment type="caution">
    <text evidence="1">The sequence shown here is derived from an EMBL/GenBank/DDBJ whole genome shotgun (WGS) entry which is preliminary data.</text>
</comment>
<protein>
    <submittedName>
        <fullName evidence="1">Uncharacterized protein</fullName>
    </submittedName>
</protein>
<evidence type="ECO:0000313" key="1">
    <source>
        <dbReference type="EMBL" id="TVY08374.1"/>
    </source>
</evidence>